<dbReference type="EMBL" id="UINC01055804">
    <property type="protein sequence ID" value="SVB75108.1"/>
    <property type="molecule type" value="Genomic_DNA"/>
</dbReference>
<feature type="transmembrane region" description="Helical" evidence="6">
    <location>
        <begin position="6"/>
        <end position="25"/>
    </location>
</feature>
<organism evidence="8">
    <name type="scientific">marine metagenome</name>
    <dbReference type="NCBI Taxonomy" id="408172"/>
    <lineage>
        <taxon>unclassified sequences</taxon>
        <taxon>metagenomes</taxon>
        <taxon>ecological metagenomes</taxon>
    </lineage>
</organism>
<evidence type="ECO:0000256" key="3">
    <source>
        <dbReference type="ARBA" id="ARBA00022692"/>
    </source>
</evidence>
<evidence type="ECO:0000256" key="6">
    <source>
        <dbReference type="SAM" id="Phobius"/>
    </source>
</evidence>
<dbReference type="AlphaFoldDB" id="A0A382GIX9"/>
<sequence length="440" mass="47737">METLVMDQGMLVSGIILAASFILIFTETLHGFHRVKVAMAGAAVMLVVGQSYGFYSPEQAFEAVDWNVVFLLGSMMAVVAIMINSGGFEVLAANIGKIAKGRQFMLLALLGTAVTVISLLLDNVTTVVIFGPLIVLICQKMRVSAIPYLMAAALLSDTGGVATLVGDPPNLMIGSAFDIAFMPFAYKMFPIVFVAWMATLFFMKYLFKKELAIVPEGKFEDSIPYKDKSLWNKSLSILGLMVILFIIHNTIHWEPWMVAGTGLILLTILAKEIEFEDVMKNMTHEIPLLMFFVALFMIVGGVEGSKFLEYLGQFIVPFLIDPLTGEVIQENFMMTCIALMWVAAVMSAAIDNIPFTAAMIPIIASLETVGVNIAALCWCLAIGVGMGGNGTHIGSTANVYIVTVSEKLAKTTGNPDMAITPLKWAQKGLPVMLLTLVICT</sequence>
<keyword evidence="4 6" id="KW-1133">Transmembrane helix</keyword>
<proteinExistence type="predicted"/>
<evidence type="ECO:0000256" key="5">
    <source>
        <dbReference type="ARBA" id="ARBA00023136"/>
    </source>
</evidence>
<keyword evidence="5 6" id="KW-0472">Membrane</keyword>
<reference evidence="8" key="1">
    <citation type="submission" date="2018-05" db="EMBL/GenBank/DDBJ databases">
        <authorList>
            <person name="Lanie J.A."/>
            <person name="Ng W.-L."/>
            <person name="Kazmierczak K.M."/>
            <person name="Andrzejewski T.M."/>
            <person name="Davidsen T.M."/>
            <person name="Wayne K.J."/>
            <person name="Tettelin H."/>
            <person name="Glass J.I."/>
            <person name="Rusch D."/>
            <person name="Podicherti R."/>
            <person name="Tsui H.-C.T."/>
            <person name="Winkler M.E."/>
        </authorList>
    </citation>
    <scope>NUCLEOTIDE SEQUENCE</scope>
</reference>
<comment type="subcellular location">
    <subcellularLocation>
        <location evidence="1">Membrane</location>
        <topology evidence="1">Multi-pass membrane protein</topology>
    </subcellularLocation>
</comment>
<feature type="transmembrane region" description="Helical" evidence="6">
    <location>
        <begin position="104"/>
        <end position="121"/>
    </location>
</feature>
<feature type="transmembrane region" description="Helical" evidence="6">
    <location>
        <begin position="332"/>
        <end position="350"/>
    </location>
</feature>
<dbReference type="GO" id="GO:0016020">
    <property type="term" value="C:membrane"/>
    <property type="evidence" value="ECO:0007669"/>
    <property type="project" value="UniProtKB-SubCell"/>
</dbReference>
<dbReference type="InterPro" id="IPR004680">
    <property type="entry name" value="Cit_transptr-like_dom"/>
</dbReference>
<dbReference type="InterPro" id="IPR051475">
    <property type="entry name" value="Diverse_Ion_Transporter"/>
</dbReference>
<evidence type="ECO:0000256" key="1">
    <source>
        <dbReference type="ARBA" id="ARBA00004141"/>
    </source>
</evidence>
<accession>A0A382GIX9</accession>
<feature type="transmembrane region" description="Helical" evidence="6">
    <location>
        <begin position="148"/>
        <end position="166"/>
    </location>
</feature>
<keyword evidence="2" id="KW-0813">Transport</keyword>
<feature type="domain" description="Citrate transporter-like" evidence="7">
    <location>
        <begin position="22"/>
        <end position="383"/>
    </location>
</feature>
<feature type="transmembrane region" description="Helical" evidence="6">
    <location>
        <begin position="362"/>
        <end position="386"/>
    </location>
</feature>
<feature type="transmembrane region" description="Helical" evidence="6">
    <location>
        <begin position="186"/>
        <end position="207"/>
    </location>
</feature>
<gene>
    <name evidence="8" type="ORF">METZ01_LOCUS227962</name>
</gene>
<feature type="transmembrane region" description="Helical" evidence="6">
    <location>
        <begin position="282"/>
        <end position="302"/>
    </location>
</feature>
<dbReference type="Pfam" id="PF03600">
    <property type="entry name" value="CitMHS"/>
    <property type="match status" value="1"/>
</dbReference>
<keyword evidence="3 6" id="KW-0812">Transmembrane</keyword>
<evidence type="ECO:0000259" key="7">
    <source>
        <dbReference type="Pfam" id="PF03600"/>
    </source>
</evidence>
<evidence type="ECO:0000256" key="2">
    <source>
        <dbReference type="ARBA" id="ARBA00022448"/>
    </source>
</evidence>
<feature type="non-terminal residue" evidence="8">
    <location>
        <position position="440"/>
    </location>
</feature>
<evidence type="ECO:0000313" key="8">
    <source>
        <dbReference type="EMBL" id="SVB75108.1"/>
    </source>
</evidence>
<evidence type="ECO:0000256" key="4">
    <source>
        <dbReference type="ARBA" id="ARBA00022989"/>
    </source>
</evidence>
<protein>
    <recommendedName>
        <fullName evidence="7">Citrate transporter-like domain-containing protein</fullName>
    </recommendedName>
</protein>
<name>A0A382GIX9_9ZZZZ</name>
<dbReference type="PANTHER" id="PTHR43568:SF1">
    <property type="entry name" value="P PROTEIN"/>
    <property type="match status" value="1"/>
</dbReference>
<dbReference type="GO" id="GO:0055085">
    <property type="term" value="P:transmembrane transport"/>
    <property type="evidence" value="ECO:0007669"/>
    <property type="project" value="InterPro"/>
</dbReference>
<dbReference type="PANTHER" id="PTHR43568">
    <property type="entry name" value="P PROTEIN"/>
    <property type="match status" value="1"/>
</dbReference>
<feature type="transmembrane region" description="Helical" evidence="6">
    <location>
        <begin position="253"/>
        <end position="270"/>
    </location>
</feature>
<feature type="transmembrane region" description="Helical" evidence="6">
    <location>
        <begin position="67"/>
        <end position="92"/>
    </location>
</feature>
<feature type="transmembrane region" description="Helical" evidence="6">
    <location>
        <begin position="230"/>
        <end position="247"/>
    </location>
</feature>